<accession>A0A3N0BXD7</accession>
<keyword evidence="1" id="KW-0472">Membrane</keyword>
<dbReference type="GO" id="GO:0080120">
    <property type="term" value="P:CAAX-box protein maturation"/>
    <property type="evidence" value="ECO:0007669"/>
    <property type="project" value="UniProtKB-ARBA"/>
</dbReference>
<gene>
    <name evidence="3" type="ORF">D7004_07745</name>
</gene>
<evidence type="ECO:0000256" key="1">
    <source>
        <dbReference type="SAM" id="Phobius"/>
    </source>
</evidence>
<dbReference type="GO" id="GO:0004175">
    <property type="term" value="F:endopeptidase activity"/>
    <property type="evidence" value="ECO:0007669"/>
    <property type="project" value="UniProtKB-ARBA"/>
</dbReference>
<name>A0A3N0BXD7_9SPHI</name>
<reference evidence="3 4" key="1">
    <citation type="submission" date="2018-10" db="EMBL/GenBank/DDBJ databases">
        <title>Genome sequencing of Pedobacter jejuensis TNB23.</title>
        <authorList>
            <person name="Cho Y.-J."/>
            <person name="Cho A."/>
            <person name="Kim O.-S."/>
        </authorList>
    </citation>
    <scope>NUCLEOTIDE SEQUENCE [LARGE SCALE GENOMIC DNA]</scope>
    <source>
        <strain evidence="3 4">TNB23</strain>
    </source>
</reference>
<evidence type="ECO:0000313" key="4">
    <source>
        <dbReference type="Proteomes" id="UP000274046"/>
    </source>
</evidence>
<keyword evidence="3" id="KW-0482">Metalloprotease</keyword>
<keyword evidence="3" id="KW-0378">Hydrolase</keyword>
<dbReference type="RefSeq" id="WP_123205309.1">
    <property type="nucleotide sequence ID" value="NZ_RBEE01000012.1"/>
</dbReference>
<sequence length="142" mass="16584">MSELALTILFGMLYRYARLGFLPSVFFGSLLFGMAHLYQSTDSDEVIGIFLLTFVGSIIFAWIYSEWKFNLWTAISLHSLMNLYWLIFDVDKNALGVTYANMFRFLTIFLAIGGTIIYKKKKQISFEIKRSTWWIKIENSNE</sequence>
<dbReference type="InterPro" id="IPR003675">
    <property type="entry name" value="Rce1/LyrA-like_dom"/>
</dbReference>
<protein>
    <submittedName>
        <fullName evidence="3">CPBP family intramembrane metalloprotease</fullName>
    </submittedName>
</protein>
<evidence type="ECO:0000259" key="2">
    <source>
        <dbReference type="Pfam" id="PF02517"/>
    </source>
</evidence>
<keyword evidence="3" id="KW-0645">Protease</keyword>
<dbReference type="OrthoDB" id="6301065at2"/>
<dbReference type="AlphaFoldDB" id="A0A3N0BXD7"/>
<dbReference type="GO" id="GO:0008237">
    <property type="term" value="F:metallopeptidase activity"/>
    <property type="evidence" value="ECO:0007669"/>
    <property type="project" value="UniProtKB-KW"/>
</dbReference>
<organism evidence="3 4">
    <name type="scientific">Pedobacter jejuensis</name>
    <dbReference type="NCBI Taxonomy" id="1268550"/>
    <lineage>
        <taxon>Bacteria</taxon>
        <taxon>Pseudomonadati</taxon>
        <taxon>Bacteroidota</taxon>
        <taxon>Sphingobacteriia</taxon>
        <taxon>Sphingobacteriales</taxon>
        <taxon>Sphingobacteriaceae</taxon>
        <taxon>Pedobacter</taxon>
    </lineage>
</organism>
<proteinExistence type="predicted"/>
<feature type="transmembrane region" description="Helical" evidence="1">
    <location>
        <begin position="21"/>
        <end position="40"/>
    </location>
</feature>
<dbReference type="EMBL" id="RBEE01000012">
    <property type="protein sequence ID" value="RNL53985.1"/>
    <property type="molecule type" value="Genomic_DNA"/>
</dbReference>
<dbReference type="GO" id="GO:0006508">
    <property type="term" value="P:proteolysis"/>
    <property type="evidence" value="ECO:0007669"/>
    <property type="project" value="UniProtKB-KW"/>
</dbReference>
<feature type="transmembrane region" description="Helical" evidence="1">
    <location>
        <begin position="69"/>
        <end position="87"/>
    </location>
</feature>
<dbReference type="Pfam" id="PF02517">
    <property type="entry name" value="Rce1-like"/>
    <property type="match status" value="1"/>
</dbReference>
<keyword evidence="1" id="KW-1133">Transmembrane helix</keyword>
<keyword evidence="4" id="KW-1185">Reference proteome</keyword>
<evidence type="ECO:0000313" key="3">
    <source>
        <dbReference type="EMBL" id="RNL53985.1"/>
    </source>
</evidence>
<feature type="domain" description="CAAX prenyl protease 2/Lysostaphin resistance protein A-like" evidence="2">
    <location>
        <begin position="9"/>
        <end position="83"/>
    </location>
</feature>
<keyword evidence="1" id="KW-0812">Transmembrane</keyword>
<feature type="transmembrane region" description="Helical" evidence="1">
    <location>
        <begin position="46"/>
        <end position="64"/>
    </location>
</feature>
<comment type="caution">
    <text evidence="3">The sequence shown here is derived from an EMBL/GenBank/DDBJ whole genome shotgun (WGS) entry which is preliminary data.</text>
</comment>
<feature type="transmembrane region" description="Helical" evidence="1">
    <location>
        <begin position="99"/>
        <end position="118"/>
    </location>
</feature>
<dbReference type="Proteomes" id="UP000274046">
    <property type="component" value="Unassembled WGS sequence"/>
</dbReference>